<dbReference type="EMBL" id="CABFNO020001539">
    <property type="protein sequence ID" value="CAG9996527.1"/>
    <property type="molecule type" value="Genomic_DNA"/>
</dbReference>
<comment type="caution">
    <text evidence="2">The sequence shown here is derived from an EMBL/GenBank/DDBJ whole genome shotgun (WGS) entry which is preliminary data.</text>
</comment>
<keyword evidence="1" id="KW-0472">Membrane</keyword>
<evidence type="ECO:0000313" key="3">
    <source>
        <dbReference type="Proteomes" id="UP000754883"/>
    </source>
</evidence>
<reference evidence="3" key="1">
    <citation type="submission" date="2019-06" db="EMBL/GenBank/DDBJ databases">
        <authorList>
            <person name="Broberg M."/>
        </authorList>
    </citation>
    <scope>NUCLEOTIDE SEQUENCE [LARGE SCALE GENOMIC DNA]</scope>
</reference>
<dbReference type="AlphaFoldDB" id="A0A9N9UTP5"/>
<proteinExistence type="predicted"/>
<evidence type="ECO:0000313" key="2">
    <source>
        <dbReference type="EMBL" id="CAG9996527.1"/>
    </source>
</evidence>
<dbReference type="Proteomes" id="UP000754883">
    <property type="component" value="Unassembled WGS sequence"/>
</dbReference>
<reference evidence="2 3" key="2">
    <citation type="submission" date="2021-10" db="EMBL/GenBank/DDBJ databases">
        <authorList>
            <person name="Piombo E."/>
        </authorList>
    </citation>
    <scope>NUCLEOTIDE SEQUENCE [LARGE SCALE GENOMIC DNA]</scope>
</reference>
<organism evidence="2 3">
    <name type="scientific">Clonostachys byssicola</name>
    <dbReference type="NCBI Taxonomy" id="160290"/>
    <lineage>
        <taxon>Eukaryota</taxon>
        <taxon>Fungi</taxon>
        <taxon>Dikarya</taxon>
        <taxon>Ascomycota</taxon>
        <taxon>Pezizomycotina</taxon>
        <taxon>Sordariomycetes</taxon>
        <taxon>Hypocreomycetidae</taxon>
        <taxon>Hypocreales</taxon>
        <taxon>Bionectriaceae</taxon>
        <taxon>Clonostachys</taxon>
    </lineage>
</organism>
<feature type="transmembrane region" description="Helical" evidence="1">
    <location>
        <begin position="12"/>
        <end position="37"/>
    </location>
</feature>
<protein>
    <submittedName>
        <fullName evidence="2">Uncharacterized protein</fullName>
    </submittedName>
</protein>
<gene>
    <name evidence="2" type="ORF">CBYS24578_00012826</name>
</gene>
<feature type="transmembrane region" description="Helical" evidence="1">
    <location>
        <begin position="99"/>
        <end position="121"/>
    </location>
</feature>
<sequence length="199" mass="21751">MYRQRRHPSKLAQFILAAQLVIFAVANLVLLALSLAAMAKIKRIKNILYPDWAIYNYTAAAAGVASLVLVASLITTVARHRRASGPGPFLTPSYVRRCTLFTTVLHALALVLIFHEAYVWAQLSPIYEIPGSLLAVGRTATHRVGGMVFSLTGSIILTGVLFTGLSVAFEDPGVREYPKKELTTRSPSMLQVPSMVQEL</sequence>
<feature type="transmembrane region" description="Helical" evidence="1">
    <location>
        <begin position="57"/>
        <end position="78"/>
    </location>
</feature>
<feature type="transmembrane region" description="Helical" evidence="1">
    <location>
        <begin position="147"/>
        <end position="169"/>
    </location>
</feature>
<keyword evidence="1" id="KW-0812">Transmembrane</keyword>
<evidence type="ECO:0000256" key="1">
    <source>
        <dbReference type="SAM" id="Phobius"/>
    </source>
</evidence>
<keyword evidence="3" id="KW-1185">Reference proteome</keyword>
<name>A0A9N9UTP5_9HYPO</name>
<accession>A0A9N9UTP5</accession>
<keyword evidence="1" id="KW-1133">Transmembrane helix</keyword>
<dbReference type="OrthoDB" id="5146261at2759"/>